<sequence length="46" mass="5043">FAGVPFLLKDLLGDFVGVPQTMGSKALKNYIPTRDSELVTRYKKAG</sequence>
<feature type="non-terminal residue" evidence="2">
    <location>
        <position position="46"/>
    </location>
</feature>
<dbReference type="Gene3D" id="3.90.1300.10">
    <property type="entry name" value="Amidase signature (AS) domain"/>
    <property type="match status" value="1"/>
</dbReference>
<evidence type="ECO:0000259" key="1">
    <source>
        <dbReference type="Pfam" id="PF01425"/>
    </source>
</evidence>
<reference evidence="2" key="1">
    <citation type="journal article" date="2014" name="Front. Microbiol.">
        <title>High frequency of phylogenetically diverse reductive dehalogenase-homologous genes in deep subseafloor sedimentary metagenomes.</title>
        <authorList>
            <person name="Kawai M."/>
            <person name="Futagami T."/>
            <person name="Toyoda A."/>
            <person name="Takaki Y."/>
            <person name="Nishi S."/>
            <person name="Hori S."/>
            <person name="Arai W."/>
            <person name="Tsubouchi T."/>
            <person name="Morono Y."/>
            <person name="Uchiyama I."/>
            <person name="Ito T."/>
            <person name="Fujiyama A."/>
            <person name="Inagaki F."/>
            <person name="Takami H."/>
        </authorList>
    </citation>
    <scope>NUCLEOTIDE SEQUENCE</scope>
    <source>
        <strain evidence="2">Expedition CK06-06</strain>
    </source>
</reference>
<organism evidence="2">
    <name type="scientific">marine sediment metagenome</name>
    <dbReference type="NCBI Taxonomy" id="412755"/>
    <lineage>
        <taxon>unclassified sequences</taxon>
        <taxon>metagenomes</taxon>
        <taxon>ecological metagenomes</taxon>
    </lineage>
</organism>
<gene>
    <name evidence="2" type="ORF">S01H4_67119</name>
</gene>
<dbReference type="SUPFAM" id="SSF75304">
    <property type="entry name" value="Amidase signature (AS) enzymes"/>
    <property type="match status" value="1"/>
</dbReference>
<name>X1EAE1_9ZZZZ</name>
<dbReference type="InterPro" id="IPR036928">
    <property type="entry name" value="AS_sf"/>
</dbReference>
<dbReference type="EMBL" id="BART01042000">
    <property type="protein sequence ID" value="GAH30246.1"/>
    <property type="molecule type" value="Genomic_DNA"/>
</dbReference>
<comment type="caution">
    <text evidence="2">The sequence shown here is derived from an EMBL/GenBank/DDBJ whole genome shotgun (WGS) entry which is preliminary data.</text>
</comment>
<feature type="domain" description="Amidase" evidence="1">
    <location>
        <begin position="1"/>
        <end position="46"/>
    </location>
</feature>
<dbReference type="AlphaFoldDB" id="X1EAE1"/>
<evidence type="ECO:0000313" key="2">
    <source>
        <dbReference type="EMBL" id="GAH30246.1"/>
    </source>
</evidence>
<accession>X1EAE1</accession>
<feature type="non-terminal residue" evidence="2">
    <location>
        <position position="1"/>
    </location>
</feature>
<protein>
    <recommendedName>
        <fullName evidence="1">Amidase domain-containing protein</fullName>
    </recommendedName>
</protein>
<dbReference type="InterPro" id="IPR023631">
    <property type="entry name" value="Amidase_dom"/>
</dbReference>
<proteinExistence type="predicted"/>
<dbReference type="Pfam" id="PF01425">
    <property type="entry name" value="Amidase"/>
    <property type="match status" value="1"/>
</dbReference>